<evidence type="ECO:0000313" key="5">
    <source>
        <dbReference type="Proteomes" id="UP000198304"/>
    </source>
</evidence>
<organism evidence="4 5">
    <name type="scientific">Anaerovirgula multivorans</name>
    <dbReference type="NCBI Taxonomy" id="312168"/>
    <lineage>
        <taxon>Bacteria</taxon>
        <taxon>Bacillati</taxon>
        <taxon>Bacillota</taxon>
        <taxon>Clostridia</taxon>
        <taxon>Peptostreptococcales</taxon>
        <taxon>Natronincolaceae</taxon>
        <taxon>Anaerovirgula</taxon>
    </lineage>
</organism>
<dbReference type="Gene3D" id="3.20.20.70">
    <property type="entry name" value="Aldolase class I"/>
    <property type="match status" value="1"/>
</dbReference>
<reference evidence="4 5" key="1">
    <citation type="submission" date="2017-06" db="EMBL/GenBank/DDBJ databases">
        <authorList>
            <person name="Kim H.J."/>
            <person name="Triplett B.A."/>
        </authorList>
    </citation>
    <scope>NUCLEOTIDE SEQUENCE [LARGE SCALE GENOMIC DNA]</scope>
    <source>
        <strain evidence="4 5">SCA</strain>
    </source>
</reference>
<accession>A0A239BT19</accession>
<dbReference type="GO" id="GO:0010181">
    <property type="term" value="F:FMN binding"/>
    <property type="evidence" value="ECO:0007669"/>
    <property type="project" value="InterPro"/>
</dbReference>
<keyword evidence="5" id="KW-1185">Reference proteome</keyword>
<dbReference type="SUPFAM" id="SSF51395">
    <property type="entry name" value="FMN-linked oxidoreductases"/>
    <property type="match status" value="1"/>
</dbReference>
<sequence>MYSHEKYHFKEVGELIQKIKDLKLDVPVSENLDILKSGCQLRRGEIQNKMVIHPMEGCDGELDGSPSELTFRRYKRFARGGAGLLWFEATAVAPEGRANPRHLYIGRENVGTFKKMLDYSLKEGKKANGEEYKPYTVLQLTHSGRYSRPINVPAPIIAVNNPYLDKKEIQHYHIITDEELRGLEEAYVEAAILAKEAGFDAVDIKCCHRYLCSELLSAHTREGEYGGSFENRTRFLLNIIDKIKSRLEDTIGITVRLNVFDAISYPYGWGVDKADTNQYDLKEPIMLVKELSKRGVEILNISVGNPYYNPHVGRPYDLGPYVPKEHPLEAIDRLMRMAKNIQQQVPTIMVIGTGFSWLRKLGPHVAAGGIKDGCFRLVGFGRQSFAYPDFARDILEKNQFDEKRCCIACSKCTEIMRDGGRTGCVIHDQEIYMDIYKAGRKDKPSLVGTHEADHI</sequence>
<evidence type="ECO:0000259" key="3">
    <source>
        <dbReference type="Pfam" id="PF00724"/>
    </source>
</evidence>
<dbReference type="Pfam" id="PF00724">
    <property type="entry name" value="Oxidored_FMN"/>
    <property type="match status" value="1"/>
</dbReference>
<dbReference type="PANTHER" id="PTHR43656:SF2">
    <property type="entry name" value="BINDING OXIDOREDUCTASE, PUTATIVE (AFU_ORTHOLOGUE AFUA_2G08260)-RELATED"/>
    <property type="match status" value="1"/>
</dbReference>
<dbReference type="PANTHER" id="PTHR43656">
    <property type="entry name" value="BINDING OXIDOREDUCTASE, PUTATIVE (AFU_ORTHOLOGUE AFUA_2G08260)-RELATED"/>
    <property type="match status" value="1"/>
</dbReference>
<dbReference type="OrthoDB" id="9772736at2"/>
<keyword evidence="2" id="KW-0560">Oxidoreductase</keyword>
<dbReference type="InterPro" id="IPR001155">
    <property type="entry name" value="OxRdtase_FMN_N"/>
</dbReference>
<name>A0A239BT19_9FIRM</name>
<evidence type="ECO:0000313" key="4">
    <source>
        <dbReference type="EMBL" id="SNS10558.1"/>
    </source>
</evidence>
<dbReference type="Proteomes" id="UP000198304">
    <property type="component" value="Unassembled WGS sequence"/>
</dbReference>
<dbReference type="InterPro" id="IPR051799">
    <property type="entry name" value="NADH_flavin_oxidoreductase"/>
</dbReference>
<dbReference type="RefSeq" id="WP_089281883.1">
    <property type="nucleotide sequence ID" value="NZ_FZOJ01000004.1"/>
</dbReference>
<dbReference type="AlphaFoldDB" id="A0A239BT19"/>
<protein>
    <submittedName>
        <fullName evidence="4">2,4-dienoyl-CoA reductase</fullName>
    </submittedName>
</protein>
<dbReference type="EMBL" id="FZOJ01000004">
    <property type="protein sequence ID" value="SNS10558.1"/>
    <property type="molecule type" value="Genomic_DNA"/>
</dbReference>
<dbReference type="InterPro" id="IPR013785">
    <property type="entry name" value="Aldolase_TIM"/>
</dbReference>
<keyword evidence="1" id="KW-0285">Flavoprotein</keyword>
<dbReference type="GO" id="GO:0016491">
    <property type="term" value="F:oxidoreductase activity"/>
    <property type="evidence" value="ECO:0007669"/>
    <property type="project" value="UniProtKB-KW"/>
</dbReference>
<evidence type="ECO:0000256" key="1">
    <source>
        <dbReference type="ARBA" id="ARBA00022630"/>
    </source>
</evidence>
<proteinExistence type="predicted"/>
<evidence type="ECO:0000256" key="2">
    <source>
        <dbReference type="ARBA" id="ARBA00023002"/>
    </source>
</evidence>
<feature type="domain" description="NADH:flavin oxidoreductase/NADH oxidase N-terminal" evidence="3">
    <location>
        <begin position="43"/>
        <end position="394"/>
    </location>
</feature>
<gene>
    <name evidence="4" type="ORF">SAMN05446037_100496</name>
</gene>